<dbReference type="SUPFAM" id="SSF55399">
    <property type="entry name" value="Subtilisin inhibitor"/>
    <property type="match status" value="1"/>
</dbReference>
<comment type="similarity">
    <text evidence="2">Belongs to the protease inhibitor I16 (SSI) family.</text>
</comment>
<accession>A0A7M2T653</accession>
<dbReference type="InterPro" id="IPR036819">
    <property type="entry name" value="Subtilisin_inhibitor-like_sf"/>
</dbReference>
<dbReference type="Proteomes" id="UP000594008">
    <property type="component" value="Chromosome"/>
</dbReference>
<dbReference type="GO" id="GO:0006508">
    <property type="term" value="P:proteolysis"/>
    <property type="evidence" value="ECO:0007669"/>
    <property type="project" value="UniProtKB-KW"/>
</dbReference>
<dbReference type="RefSeq" id="WP_189698731.1">
    <property type="nucleotide sequence ID" value="NZ_BMTA01000009.1"/>
</dbReference>
<feature type="domain" description="Subtilisin inhibitor" evidence="8">
    <location>
        <begin position="40"/>
        <end position="123"/>
    </location>
</feature>
<evidence type="ECO:0000313" key="10">
    <source>
        <dbReference type="Proteomes" id="UP000594008"/>
    </source>
</evidence>
<keyword evidence="3" id="KW-0964">Secreted</keyword>
<keyword evidence="6" id="KW-1015">Disulfide bond</keyword>
<dbReference type="AlphaFoldDB" id="A0A7M2T653"/>
<dbReference type="Pfam" id="PF00720">
    <property type="entry name" value="SSI"/>
    <property type="match status" value="1"/>
</dbReference>
<name>A0A7M2T653_STRCW</name>
<dbReference type="KEGG" id="schf:IPT68_28590"/>
<keyword evidence="9" id="KW-0378">Hydrolase</keyword>
<keyword evidence="5" id="KW-0722">Serine protease inhibitor</keyword>
<gene>
    <name evidence="9" type="ORF">IPT68_28590</name>
</gene>
<dbReference type="GO" id="GO:0005576">
    <property type="term" value="C:extracellular region"/>
    <property type="evidence" value="ECO:0007669"/>
    <property type="project" value="UniProtKB-SubCell"/>
</dbReference>
<evidence type="ECO:0000256" key="1">
    <source>
        <dbReference type="ARBA" id="ARBA00004613"/>
    </source>
</evidence>
<evidence type="ECO:0000256" key="4">
    <source>
        <dbReference type="ARBA" id="ARBA00022690"/>
    </source>
</evidence>
<dbReference type="GO" id="GO:0008233">
    <property type="term" value="F:peptidase activity"/>
    <property type="evidence" value="ECO:0007669"/>
    <property type="project" value="UniProtKB-KW"/>
</dbReference>
<feature type="signal peptide" evidence="7">
    <location>
        <begin position="1"/>
        <end position="30"/>
    </location>
</feature>
<evidence type="ECO:0000256" key="2">
    <source>
        <dbReference type="ARBA" id="ARBA00010472"/>
    </source>
</evidence>
<evidence type="ECO:0000259" key="8">
    <source>
        <dbReference type="Pfam" id="PF00720"/>
    </source>
</evidence>
<organism evidence="9 10">
    <name type="scientific">Streptomyces chromofuscus</name>
    <dbReference type="NCBI Taxonomy" id="42881"/>
    <lineage>
        <taxon>Bacteria</taxon>
        <taxon>Bacillati</taxon>
        <taxon>Actinomycetota</taxon>
        <taxon>Actinomycetes</taxon>
        <taxon>Kitasatosporales</taxon>
        <taxon>Streptomycetaceae</taxon>
        <taxon>Streptomyces</taxon>
    </lineage>
</organism>
<keyword evidence="7" id="KW-0732">Signal</keyword>
<dbReference type="InterPro" id="IPR023549">
    <property type="entry name" value="Subtilisin_inhibitor"/>
</dbReference>
<keyword evidence="4" id="KW-0646">Protease inhibitor</keyword>
<evidence type="ECO:0000256" key="6">
    <source>
        <dbReference type="ARBA" id="ARBA00023157"/>
    </source>
</evidence>
<reference evidence="9 10" key="1">
    <citation type="submission" date="2020-10" db="EMBL/GenBank/DDBJ databases">
        <title>Streptomyces chromofuscus complate genome analysis.</title>
        <authorList>
            <person name="Anwar N."/>
        </authorList>
    </citation>
    <scope>NUCLEOTIDE SEQUENCE [LARGE SCALE GENOMIC DNA]</scope>
    <source>
        <strain evidence="9 10">DSM 40273</strain>
    </source>
</reference>
<evidence type="ECO:0000256" key="3">
    <source>
        <dbReference type="ARBA" id="ARBA00022525"/>
    </source>
</evidence>
<protein>
    <submittedName>
        <fullName evidence="9">Serine protease</fullName>
    </submittedName>
</protein>
<feature type="chain" id="PRO_5030992075" evidence="7">
    <location>
        <begin position="31"/>
        <end position="139"/>
    </location>
</feature>
<dbReference type="EMBL" id="CP063374">
    <property type="protein sequence ID" value="QOV43639.1"/>
    <property type="molecule type" value="Genomic_DNA"/>
</dbReference>
<comment type="subcellular location">
    <subcellularLocation>
        <location evidence="1">Secreted</location>
    </subcellularLocation>
</comment>
<dbReference type="Gene3D" id="3.30.350.10">
    <property type="entry name" value="Subtilisin inhibitor-like"/>
    <property type="match status" value="1"/>
</dbReference>
<keyword evidence="9" id="KW-0645">Protease</keyword>
<proteinExistence type="inferred from homology"/>
<dbReference type="GO" id="GO:0004867">
    <property type="term" value="F:serine-type endopeptidase inhibitor activity"/>
    <property type="evidence" value="ECO:0007669"/>
    <property type="project" value="UniProtKB-KW"/>
</dbReference>
<evidence type="ECO:0000256" key="5">
    <source>
        <dbReference type="ARBA" id="ARBA00022900"/>
    </source>
</evidence>
<keyword evidence="10" id="KW-1185">Reference proteome</keyword>
<sequence>MTYTLTTKAVRGGLLATAALLAVGAAPARASVQESRAGDWLYLTVSRGDAQSGDTRGTVLMCDPPQGHRRAAEACAQLDAVGGDITRMPMAHASCLMIHAPVTVDAVGEWRGQPVDYRRTFPNDCEMRVRTGAVFALDG</sequence>
<evidence type="ECO:0000313" key="9">
    <source>
        <dbReference type="EMBL" id="QOV43639.1"/>
    </source>
</evidence>
<evidence type="ECO:0000256" key="7">
    <source>
        <dbReference type="SAM" id="SignalP"/>
    </source>
</evidence>